<accession>A0A8S1M8Z0</accession>
<feature type="region of interest" description="Disordered" evidence="1">
    <location>
        <begin position="479"/>
        <end position="511"/>
    </location>
</feature>
<dbReference type="InterPro" id="IPR018073">
    <property type="entry name" value="Prot_inh_cystat_CS"/>
</dbReference>
<evidence type="ECO:0000256" key="1">
    <source>
        <dbReference type="SAM" id="MobiDB-lite"/>
    </source>
</evidence>
<proteinExistence type="predicted"/>
<dbReference type="Proteomes" id="UP000692954">
    <property type="component" value="Unassembled WGS sequence"/>
</dbReference>
<comment type="caution">
    <text evidence="3">The sequence shown here is derived from an EMBL/GenBank/DDBJ whole genome shotgun (WGS) entry which is preliminary data.</text>
</comment>
<protein>
    <submittedName>
        <fullName evidence="3">Uncharacterized protein</fullName>
    </submittedName>
</protein>
<dbReference type="PROSITE" id="PS00287">
    <property type="entry name" value="CYSTATIN"/>
    <property type="match status" value="1"/>
</dbReference>
<feature type="compositionally biased region" description="Low complexity" evidence="1">
    <location>
        <begin position="576"/>
        <end position="588"/>
    </location>
</feature>
<feature type="compositionally biased region" description="Low complexity" evidence="1">
    <location>
        <begin position="479"/>
        <end position="505"/>
    </location>
</feature>
<name>A0A8S1M8Z0_9CILI</name>
<dbReference type="PANTHER" id="PTHR12319">
    <property type="entry name" value="CYSTATIN-RELATED"/>
    <property type="match status" value="1"/>
</dbReference>
<feature type="chain" id="PRO_5035881159" evidence="2">
    <location>
        <begin position="16"/>
        <end position="848"/>
    </location>
</feature>
<organism evidence="3 4">
    <name type="scientific">Paramecium sonneborni</name>
    <dbReference type="NCBI Taxonomy" id="65129"/>
    <lineage>
        <taxon>Eukaryota</taxon>
        <taxon>Sar</taxon>
        <taxon>Alveolata</taxon>
        <taxon>Ciliophora</taxon>
        <taxon>Intramacronucleata</taxon>
        <taxon>Oligohymenophorea</taxon>
        <taxon>Peniculida</taxon>
        <taxon>Parameciidae</taxon>
        <taxon>Paramecium</taxon>
    </lineage>
</organism>
<gene>
    <name evidence="3" type="ORF">PSON_ATCC_30995.1.T0350150</name>
</gene>
<dbReference type="OrthoDB" id="311714at2759"/>
<keyword evidence="2" id="KW-0732">Signal</keyword>
<reference evidence="3" key="1">
    <citation type="submission" date="2021-01" db="EMBL/GenBank/DDBJ databases">
        <authorList>
            <consortium name="Genoscope - CEA"/>
            <person name="William W."/>
        </authorList>
    </citation>
    <scope>NUCLEOTIDE SEQUENCE</scope>
</reference>
<evidence type="ECO:0000313" key="4">
    <source>
        <dbReference type="Proteomes" id="UP000692954"/>
    </source>
</evidence>
<evidence type="ECO:0000256" key="2">
    <source>
        <dbReference type="SAM" id="SignalP"/>
    </source>
</evidence>
<feature type="region of interest" description="Disordered" evidence="1">
    <location>
        <begin position="525"/>
        <end position="588"/>
    </location>
</feature>
<feature type="compositionally biased region" description="Low complexity" evidence="1">
    <location>
        <begin position="525"/>
        <end position="542"/>
    </location>
</feature>
<dbReference type="AlphaFoldDB" id="A0A8S1M8Z0"/>
<dbReference type="CDD" id="cd00064">
    <property type="entry name" value="FU"/>
    <property type="match status" value="1"/>
</dbReference>
<dbReference type="InterPro" id="IPR053128">
    <property type="entry name" value="Cystatin-like"/>
</dbReference>
<dbReference type="InterPro" id="IPR006212">
    <property type="entry name" value="Furin_repeat"/>
</dbReference>
<dbReference type="PANTHER" id="PTHR12319:SF2">
    <property type="entry name" value="CYSTATIN-LIKE PROTEIN-RELATED"/>
    <property type="match status" value="1"/>
</dbReference>
<dbReference type="EMBL" id="CAJJDN010000035">
    <property type="protein sequence ID" value="CAD8076750.1"/>
    <property type="molecule type" value="Genomic_DNA"/>
</dbReference>
<sequence length="848" mass="96810">MKSFALITLVFLVTANDIVVEQNKMQKLMDEMSEVKHSIILKKLLEKQLQLTKAQELIEVQSESDSINDSIQLIKVSQSTYNSSNSNYTQPNTTYNYTYSNYSQPTNTYNQSNLTNTTNAINQTNSSYPYNYTTSYPYNNGVYNYVSYDNQSDTTNSTNTNSTSITCSVGYFLSQNSTCLPCLTNCATCSSSYVCFTCNYGYQLTTTGCLSQSIYNTTNSTSETNSTVLYDNSTLINSNSTSQDYNNTQYNTSTNTQYNTSTNTQYNTSTNTQYNTTTNTTNYNQTSDNSTFYNDTYTNYTNQSRIRQKFNQSRVHLKLRNTFNRFDNNNFTQIISYYNQSNQSQNTVVLFNSSAVVQKQSLNEYYLYQNNSLVVLNQEYDPYGNIVYRSINYDFTIVVSKKQNTFNQNQNQEIYGTIVYGYGNFNATYNNQNVNSGYGYQNGGQTTFNYSNQASGQLAYNQENNFAYAQYSNQSQGYQSSSQYDSFYNDTVSRSNYSNSNNNYDNRNDYQGTANFDYDYYTKSSSYSNRDSSYQSQDDYNQVNGLGYDNYNTQTSNSYSNGQSSSSIYQGDKSKSSSNNENSNFNSSQTNTVYAQNYTLVNESSLGYNTAQSSSNQQSDWRNYSNYDYSNGYKNQQSTYIHNYTNSYNVSDTNEYKSDSHYQQQGQYGYETSNGYNNFASGQAHAVQVSNENLTTTEVNATINQYNSSNYNYGGEPQYDGSSSNKDIHVTIEDNLQQFNQLRGSKKQATGSWKEVNQKEFTNSNGKILEEARQAITTKFNPQQEGFQFDSIQSIQEQIVAGINYNIKLKYLNADQKSIIYEVVLYTIPWSNQPNQVTSCSRFDQSEI</sequence>
<evidence type="ECO:0000313" key="3">
    <source>
        <dbReference type="EMBL" id="CAD8076750.1"/>
    </source>
</evidence>
<feature type="compositionally biased region" description="Low complexity" evidence="1">
    <location>
        <begin position="550"/>
        <end position="567"/>
    </location>
</feature>
<keyword evidence="4" id="KW-1185">Reference proteome</keyword>
<feature type="signal peptide" evidence="2">
    <location>
        <begin position="1"/>
        <end position="15"/>
    </location>
</feature>